<dbReference type="InterPro" id="IPR051406">
    <property type="entry name" value="PLD_domain"/>
</dbReference>
<evidence type="ECO:0000256" key="3">
    <source>
        <dbReference type="ARBA" id="ARBA00012027"/>
    </source>
</evidence>
<proteinExistence type="inferred from homology"/>
<dbReference type="SUPFAM" id="SSF56024">
    <property type="entry name" value="Phospholipase D/nuclease"/>
    <property type="match status" value="2"/>
</dbReference>
<evidence type="ECO:0000256" key="6">
    <source>
        <dbReference type="ARBA" id="ARBA00023098"/>
    </source>
</evidence>
<sequence length="538" mass="62038">MQAAEQYAEPYAEHYATPRYGELGEFFQKANDLGEPFTLRWGKIEFDVFLDAGANVKVLVQVDRDQGIRESYIVDTDPTEAGSGYHKRSTRDFFILPDSPQFGPVRCVKFAFIVHLDEHSIPSQFEYIFMDGHQVLDPRAQQRAISGAWATPNRYCSYELSADQLQRDVDWYNAHQRSLNLTPKFTKGQPQHPYHPKRYIHDHIDKVIAAKREDPNRLCTIKASVDCIDDSDFINHLIYASRRNVFVQCVVDWRKMTLTRSENYARLKRSGIELIGVVCTPQHPLIELAPDMHTKFIIFNDEDCILGSFNITFDRWWANWESGMTFQSKGVCRLLDNIFQSQRGGFIQRYGIDPMSPFNLLYTFGRHFIRDGKNYRPHHAIISEIRRARHSLKLSLFLMGELQGEHHDSVVDALIDAKARGVDVHLLLNGHLARQGRIGVARTMAEELDRPLLPVVDRLRSAGVRVGLVYGLHDHVVPYSPIHSKYCVIDGAIVLEGSFNWYNTSVFSHDLLVVINSRDIAQAYLHEFEQIQRLFRVY</sequence>
<dbReference type="GO" id="GO:0016042">
    <property type="term" value="P:lipid catabolic process"/>
    <property type="evidence" value="ECO:0007669"/>
    <property type="project" value="UniProtKB-KW"/>
</dbReference>
<dbReference type="GO" id="GO:0006793">
    <property type="term" value="P:phosphorus metabolic process"/>
    <property type="evidence" value="ECO:0007669"/>
    <property type="project" value="UniProtKB-ARBA"/>
</dbReference>
<keyword evidence="5" id="KW-0442">Lipid degradation</keyword>
<keyword evidence="9" id="KW-1185">Reference proteome</keyword>
<dbReference type="GO" id="GO:0016891">
    <property type="term" value="F:RNA endonuclease activity producing 5'-phosphomonoesters, hydrolytic mechanism"/>
    <property type="evidence" value="ECO:0007669"/>
    <property type="project" value="TreeGrafter"/>
</dbReference>
<dbReference type="EC" id="3.1.4.4" evidence="3"/>
<dbReference type="Pfam" id="PF13091">
    <property type="entry name" value="PLDc_2"/>
    <property type="match status" value="2"/>
</dbReference>
<name>A0A4R1BPI2_9PROT</name>
<reference evidence="8 9" key="1">
    <citation type="submission" date="2019-03" db="EMBL/GenBank/DDBJ databases">
        <title>Genome sequence of Thiobacillaceae bacterium LSR1, a sulfur-oxidizing bacterium isolated from freshwater sediment.</title>
        <authorList>
            <person name="Li S."/>
        </authorList>
    </citation>
    <scope>NUCLEOTIDE SEQUENCE [LARGE SCALE GENOMIC DNA]</scope>
    <source>
        <strain evidence="8 9">LSR1</strain>
    </source>
</reference>
<dbReference type="PANTHER" id="PTHR43856:SF1">
    <property type="entry name" value="MITOCHONDRIAL CARDIOLIPIN HYDROLASE"/>
    <property type="match status" value="1"/>
</dbReference>
<accession>A0A4R1BPI2</accession>
<evidence type="ECO:0000256" key="5">
    <source>
        <dbReference type="ARBA" id="ARBA00022963"/>
    </source>
</evidence>
<evidence type="ECO:0000256" key="4">
    <source>
        <dbReference type="ARBA" id="ARBA00022801"/>
    </source>
</evidence>
<gene>
    <name evidence="8" type="ORF">EZJ19_01365</name>
</gene>
<evidence type="ECO:0000256" key="2">
    <source>
        <dbReference type="ARBA" id="ARBA00008664"/>
    </source>
</evidence>
<protein>
    <recommendedName>
        <fullName evidence="3">phospholipase D</fullName>
        <ecNumber evidence="3">3.1.4.4</ecNumber>
    </recommendedName>
</protein>
<dbReference type="OrthoDB" id="155099at2"/>
<comment type="similarity">
    <text evidence="2">Belongs to the phospholipase D family.</text>
</comment>
<organism evidence="8 9">
    <name type="scientific">Parasulfuritortus cantonensis</name>
    <dbReference type="NCBI Taxonomy" id="2528202"/>
    <lineage>
        <taxon>Bacteria</taxon>
        <taxon>Pseudomonadati</taxon>
        <taxon>Pseudomonadota</taxon>
        <taxon>Betaproteobacteria</taxon>
        <taxon>Nitrosomonadales</taxon>
        <taxon>Thiobacillaceae</taxon>
        <taxon>Parasulfuritortus</taxon>
    </lineage>
</organism>
<comment type="catalytic activity">
    <reaction evidence="1">
        <text>a 1,2-diacyl-sn-glycero-3-phosphocholine + H2O = a 1,2-diacyl-sn-glycero-3-phosphate + choline + H(+)</text>
        <dbReference type="Rhea" id="RHEA:14445"/>
        <dbReference type="ChEBI" id="CHEBI:15354"/>
        <dbReference type="ChEBI" id="CHEBI:15377"/>
        <dbReference type="ChEBI" id="CHEBI:15378"/>
        <dbReference type="ChEBI" id="CHEBI:57643"/>
        <dbReference type="ChEBI" id="CHEBI:58608"/>
        <dbReference type="EC" id="3.1.4.4"/>
    </reaction>
</comment>
<comment type="caution">
    <text evidence="8">The sequence shown here is derived from an EMBL/GenBank/DDBJ whole genome shotgun (WGS) entry which is preliminary data.</text>
</comment>
<keyword evidence="4" id="KW-0378">Hydrolase</keyword>
<dbReference type="InterPro" id="IPR001736">
    <property type="entry name" value="PLipase_D/transphosphatidylase"/>
</dbReference>
<evidence type="ECO:0000313" key="9">
    <source>
        <dbReference type="Proteomes" id="UP000295443"/>
    </source>
</evidence>
<dbReference type="SMART" id="SM00155">
    <property type="entry name" value="PLDc"/>
    <property type="match status" value="2"/>
</dbReference>
<dbReference type="AlphaFoldDB" id="A0A4R1BPI2"/>
<evidence type="ECO:0000259" key="7">
    <source>
        <dbReference type="PROSITE" id="PS50035"/>
    </source>
</evidence>
<dbReference type="RefSeq" id="WP_131444510.1">
    <property type="nucleotide sequence ID" value="NZ_SJZB01000007.1"/>
</dbReference>
<dbReference type="InterPro" id="IPR025202">
    <property type="entry name" value="PLD-like_dom"/>
</dbReference>
<dbReference type="PANTHER" id="PTHR43856">
    <property type="entry name" value="CARDIOLIPIN HYDROLASE"/>
    <property type="match status" value="1"/>
</dbReference>
<feature type="domain" description="PLD phosphodiesterase" evidence="7">
    <location>
        <begin position="292"/>
        <end position="315"/>
    </location>
</feature>
<evidence type="ECO:0000313" key="8">
    <source>
        <dbReference type="EMBL" id="TCJ19514.1"/>
    </source>
</evidence>
<dbReference type="Gene3D" id="3.30.870.10">
    <property type="entry name" value="Endonuclease Chain A"/>
    <property type="match status" value="2"/>
</dbReference>
<keyword evidence="6" id="KW-0443">Lipid metabolism</keyword>
<dbReference type="Proteomes" id="UP000295443">
    <property type="component" value="Unassembled WGS sequence"/>
</dbReference>
<feature type="domain" description="PLD phosphodiesterase" evidence="7">
    <location>
        <begin position="478"/>
        <end position="505"/>
    </location>
</feature>
<evidence type="ECO:0000256" key="1">
    <source>
        <dbReference type="ARBA" id="ARBA00000798"/>
    </source>
</evidence>
<dbReference type="EMBL" id="SJZB01000007">
    <property type="protein sequence ID" value="TCJ19514.1"/>
    <property type="molecule type" value="Genomic_DNA"/>
</dbReference>
<dbReference type="GO" id="GO:0004630">
    <property type="term" value="F:phospholipase D activity"/>
    <property type="evidence" value="ECO:0007669"/>
    <property type="project" value="UniProtKB-EC"/>
</dbReference>
<dbReference type="PROSITE" id="PS50035">
    <property type="entry name" value="PLD"/>
    <property type="match status" value="2"/>
</dbReference>